<dbReference type="EMBL" id="MEWW01000005">
    <property type="protein sequence ID" value="OGC85053.1"/>
    <property type="molecule type" value="Genomic_DNA"/>
</dbReference>
<dbReference type="AlphaFoldDB" id="A0A1F4XVD9"/>
<dbReference type="InterPro" id="IPR036265">
    <property type="entry name" value="HIT-like_sf"/>
</dbReference>
<dbReference type="PANTHER" id="PTHR23089">
    <property type="entry name" value="HISTIDINE TRIAD HIT PROTEIN"/>
    <property type="match status" value="1"/>
</dbReference>
<accession>A0A1F4XVD9</accession>
<keyword evidence="5" id="KW-0378">Hydrolase</keyword>
<sequence>MDYSSSDFYCDVALKGTVPLQKEYESEQVLAFHHTKPHWPVHIGVVPKKHIDSFTTIGSEDMLIVKELLDVLKTLGAKVEKEYGAARILTNLGKYQDSKHLHFHITSGESLR</sequence>
<evidence type="ECO:0000259" key="4">
    <source>
        <dbReference type="PROSITE" id="PS51084"/>
    </source>
</evidence>
<reference evidence="5 6" key="1">
    <citation type="journal article" date="2016" name="Nat. Commun.">
        <title>Thousands of microbial genomes shed light on interconnected biogeochemical processes in an aquifer system.</title>
        <authorList>
            <person name="Anantharaman K."/>
            <person name="Brown C.T."/>
            <person name="Hug L.A."/>
            <person name="Sharon I."/>
            <person name="Castelle C.J."/>
            <person name="Probst A.J."/>
            <person name="Thomas B.C."/>
            <person name="Singh A."/>
            <person name="Wilkins M.J."/>
            <person name="Karaoz U."/>
            <person name="Brodie E.L."/>
            <person name="Williams K.H."/>
            <person name="Hubbard S.S."/>
            <person name="Banfield J.F."/>
        </authorList>
    </citation>
    <scope>NUCLEOTIDE SEQUENCE [LARGE SCALE GENOMIC DNA]</scope>
</reference>
<evidence type="ECO:0000313" key="6">
    <source>
        <dbReference type="Proteomes" id="UP000178091"/>
    </source>
</evidence>
<dbReference type="Gene3D" id="3.30.428.10">
    <property type="entry name" value="HIT-like"/>
    <property type="match status" value="1"/>
</dbReference>
<feature type="domain" description="HIT" evidence="4">
    <location>
        <begin position="9"/>
        <end position="112"/>
    </location>
</feature>
<dbReference type="PROSITE" id="PS51084">
    <property type="entry name" value="HIT_2"/>
    <property type="match status" value="1"/>
</dbReference>
<comment type="caution">
    <text evidence="5">The sequence shown here is derived from an EMBL/GenBank/DDBJ whole genome shotgun (WGS) entry which is preliminary data.</text>
</comment>
<protein>
    <submittedName>
        <fullName evidence="5">HIT family hydrolase</fullName>
    </submittedName>
</protein>
<dbReference type="GO" id="GO:0016787">
    <property type="term" value="F:hydrolase activity"/>
    <property type="evidence" value="ECO:0007669"/>
    <property type="project" value="UniProtKB-KW"/>
</dbReference>
<evidence type="ECO:0000256" key="3">
    <source>
        <dbReference type="PROSITE-ProRule" id="PRU00464"/>
    </source>
</evidence>
<dbReference type="Proteomes" id="UP000178091">
    <property type="component" value="Unassembled WGS sequence"/>
</dbReference>
<evidence type="ECO:0000256" key="1">
    <source>
        <dbReference type="PIRSR" id="PIRSR601310-1"/>
    </source>
</evidence>
<dbReference type="SUPFAM" id="SSF54197">
    <property type="entry name" value="HIT-like"/>
    <property type="match status" value="1"/>
</dbReference>
<feature type="active site" description="Tele-AMP-histidine intermediate" evidence="1">
    <location>
        <position position="102"/>
    </location>
</feature>
<dbReference type="InterPro" id="IPR011146">
    <property type="entry name" value="HIT-like"/>
</dbReference>
<gene>
    <name evidence="5" type="ORF">A3F55_02185</name>
</gene>
<dbReference type="Pfam" id="PF01230">
    <property type="entry name" value="HIT"/>
    <property type="match status" value="1"/>
</dbReference>
<name>A0A1F4XVD9_9BACT</name>
<dbReference type="InterPro" id="IPR001310">
    <property type="entry name" value="Histidine_triad_HIT"/>
</dbReference>
<proteinExistence type="predicted"/>
<feature type="short sequence motif" description="Histidine triad motif" evidence="2 3">
    <location>
        <begin position="100"/>
        <end position="104"/>
    </location>
</feature>
<evidence type="ECO:0000256" key="2">
    <source>
        <dbReference type="PIRSR" id="PIRSR601310-3"/>
    </source>
</evidence>
<organism evidence="5 6">
    <name type="scientific">Candidatus Adlerbacteria bacterium RIFCSPHIGHO2_12_FULL_53_18</name>
    <dbReference type="NCBI Taxonomy" id="1797242"/>
    <lineage>
        <taxon>Bacteria</taxon>
        <taxon>Candidatus Adleribacteriota</taxon>
    </lineage>
</organism>
<evidence type="ECO:0000313" key="5">
    <source>
        <dbReference type="EMBL" id="OGC85053.1"/>
    </source>
</evidence>